<gene>
    <name evidence="3" type="ORF">SOO65_06430</name>
</gene>
<dbReference type="Proteomes" id="UP001324634">
    <property type="component" value="Chromosome"/>
</dbReference>
<name>A0AAX4HSX7_9BACT</name>
<dbReference type="RefSeq" id="WP_321398521.1">
    <property type="nucleotide sequence ID" value="NZ_CP139487.1"/>
</dbReference>
<dbReference type="PROSITE" id="PS51257">
    <property type="entry name" value="PROKAR_LIPOPROTEIN"/>
    <property type="match status" value="1"/>
</dbReference>
<reference evidence="3 4" key="1">
    <citation type="submission" date="2023-11" db="EMBL/GenBank/DDBJ databases">
        <title>Peredibacter starrii A3.12.</title>
        <authorList>
            <person name="Mitchell R.J."/>
        </authorList>
    </citation>
    <scope>NUCLEOTIDE SEQUENCE [LARGE SCALE GENOMIC DNA]</scope>
    <source>
        <strain evidence="3 4">A3.12</strain>
    </source>
</reference>
<feature type="compositionally biased region" description="Low complexity" evidence="1">
    <location>
        <begin position="39"/>
        <end position="52"/>
    </location>
</feature>
<keyword evidence="4" id="KW-1185">Reference proteome</keyword>
<evidence type="ECO:0008006" key="5">
    <source>
        <dbReference type="Google" id="ProtNLM"/>
    </source>
</evidence>
<keyword evidence="2" id="KW-1133">Transmembrane helix</keyword>
<evidence type="ECO:0000313" key="4">
    <source>
        <dbReference type="Proteomes" id="UP001324634"/>
    </source>
</evidence>
<sequence>MLHSNQRKTIYTAVHALILMAMFTLYSCLPTATPPAVKSGSTTDPGTGTTPTYSEPTYPLSGIFIQEGAVQSTTNVTLPVSFTDSFLVRGKNLSVYLRTLPNTTKFCMVGKYTYLSGSDQFLILTAKPKSYTDLVAKTTEFYLQVEPSNDTANQNDCLSYNLTNALYANATNPSVHFSLTQVCANCSSTVTSSGLKLYFINGEEVPTLTFSSLMLTLSGSSSSGGGNTCAESSACTARGYDCCLQGACVKDGAVRPGAVDMPGFLAAQEDVKSNPNRFIVYPQYYFVCEKRPEGSTTGSTGGGSTNPDYEAAIRLMELNQLYNCVNKVDGEFSYCTLKYTNASASIPGNFSAGASGYNDDVNFSTLNPNLTGDYANNIVKIIYGGQTLYELNKTALTGATFVSGTANDNLTSSQIVNVTSALANNAQDGNLYLTYKVDGTCSKVGTTLAKCSKTYVQGSSDTYSSTWHDSTKTYLLPSYADVSSTASVIIKVSGVVVPEDTSTWSKYQSPNRIVFNSSYPLYQNQTIEITYFVTSGAADLIKLRTAAQSQVNSMCSCASSTTCNLKPIADTSGAIVNYECTYPTSGTDEPPANQTVYVSNKNVPHRYYDQSGVNYDEDYASAPVQELTAFAYTNNDVLKPTNVSQYTGFNEIYGSFAKSGTYVAKPAKLVKVKKDKQYDILVNSGAFSTCLTCGSDYYNSLQKIFPQNFAGQGGGYAPDIYESRREQNASLYRSDDLLFGRACFVPATMIPWSHIQSSTPRDQRRARLAAQHFLFANGYSRDWYGFDYGSIIGSFDGVTWFSIGNQRRIKATTSKLFLAVNAYYGDMAVDNNFSVTVSETSIYSSEIADHDTETDGAQCQKSHYCSNDNDCFRQLGYDYTCQNVAGITTTWPQFDATGSETIGSTSRTLISIVGGSNGQAKRCMYRGRGAPCLNNLDQAATTTTFNGSPLIGTLTCSPNNSCAPTSTSLFNDRIARFANTPTAQNSAAVATPNSDIVGQGARILGRPFDYYGKTTAPSTARAALTANLVNAVCIPGKDLTNATRVFDLNRLSPSVRTETSDKLFGTGPTMSGYMSSKYLNACPATDAAGNSMQIYDLPMGDTTLNMFTIAQNMSSNLLDLVPLKNLSIFSSTSGSQITNVGYQRNACLRAPGASCFSDMECGPSNFIASKAKSADLSAYINSAEEKYWEEELVCGNPDFKTVSAGLLNPNFDPKKNFCCRELGKTISVFTQTQTSAYQWCDISTKQVKVAGVNMNIATPSRYSRVHTGYDKMTCNADEISSTKAFALSIAATNNDNIERMRQILGQYKTLDAVNSRTCCTQHWVRSFATENGAGHAFAKTKMQNIDKAMFKHISWSADDESSIQPPVNDAAFECDPNQYANASCEIKSLTPTEEDKYLTWAGALELIGIPQVAVKTNDQIFKLVSDTQGPIAAGEPLTDSNGAIVMQKVSTVGSDFVDSSGYNYYSAASYNKFSIGAGQFKKVFSENEFNCCLPSGQEVPDTTVASQCCTGYMANNNNVRRCCLPDFTNLTVYLNRYVSSEGRGLSDSAYDPATGYIKDPGQVKLIAAQKNLCCSGKVMTGVAISQLSIPLTGNTYKPADSLTTTRRFNYRSDEVDNNSDTGSIGSVFDAGVRWNNHVYCVPEGFGE</sequence>
<protein>
    <recommendedName>
        <fullName evidence="5">Lipoprotein</fullName>
    </recommendedName>
</protein>
<evidence type="ECO:0000256" key="1">
    <source>
        <dbReference type="SAM" id="MobiDB-lite"/>
    </source>
</evidence>
<feature type="region of interest" description="Disordered" evidence="1">
    <location>
        <begin position="35"/>
        <end position="54"/>
    </location>
</feature>
<keyword evidence="2" id="KW-0472">Membrane</keyword>
<keyword evidence="2" id="KW-0812">Transmembrane</keyword>
<dbReference type="EMBL" id="CP139487">
    <property type="protein sequence ID" value="WPU66377.1"/>
    <property type="molecule type" value="Genomic_DNA"/>
</dbReference>
<organism evidence="3 4">
    <name type="scientific">Peredibacter starrii</name>
    <dbReference type="NCBI Taxonomy" id="28202"/>
    <lineage>
        <taxon>Bacteria</taxon>
        <taxon>Pseudomonadati</taxon>
        <taxon>Bdellovibrionota</taxon>
        <taxon>Bacteriovoracia</taxon>
        <taxon>Bacteriovoracales</taxon>
        <taxon>Bacteriovoracaceae</taxon>
        <taxon>Peredibacter</taxon>
    </lineage>
</organism>
<evidence type="ECO:0000313" key="3">
    <source>
        <dbReference type="EMBL" id="WPU66377.1"/>
    </source>
</evidence>
<accession>A0AAX4HSX7</accession>
<evidence type="ECO:0000256" key="2">
    <source>
        <dbReference type="SAM" id="Phobius"/>
    </source>
</evidence>
<feature type="transmembrane region" description="Helical" evidence="2">
    <location>
        <begin position="12"/>
        <end position="32"/>
    </location>
</feature>
<dbReference type="KEGG" id="psti:SOO65_06430"/>
<proteinExistence type="predicted"/>